<reference evidence="1" key="1">
    <citation type="submission" date="2018-05" db="EMBL/GenBank/DDBJ databases">
        <authorList>
            <person name="Lanie J.A."/>
            <person name="Ng W.-L."/>
            <person name="Kazmierczak K.M."/>
            <person name="Andrzejewski T.M."/>
            <person name="Davidsen T.M."/>
            <person name="Wayne K.J."/>
            <person name="Tettelin H."/>
            <person name="Glass J.I."/>
            <person name="Rusch D."/>
            <person name="Podicherti R."/>
            <person name="Tsui H.-C.T."/>
            <person name="Winkler M.E."/>
        </authorList>
    </citation>
    <scope>NUCLEOTIDE SEQUENCE</scope>
</reference>
<dbReference type="EMBL" id="UINC01058180">
    <property type="protein sequence ID" value="SVB80149.1"/>
    <property type="molecule type" value="Genomic_DNA"/>
</dbReference>
<name>A0A382GYU8_9ZZZZ</name>
<feature type="non-terminal residue" evidence="1">
    <location>
        <position position="43"/>
    </location>
</feature>
<proteinExistence type="predicted"/>
<organism evidence="1">
    <name type="scientific">marine metagenome</name>
    <dbReference type="NCBI Taxonomy" id="408172"/>
    <lineage>
        <taxon>unclassified sequences</taxon>
        <taxon>metagenomes</taxon>
        <taxon>ecological metagenomes</taxon>
    </lineage>
</organism>
<accession>A0A382GYU8</accession>
<gene>
    <name evidence="1" type="ORF">METZ01_LOCUS233003</name>
</gene>
<protein>
    <submittedName>
        <fullName evidence="1">Uncharacterized protein</fullName>
    </submittedName>
</protein>
<dbReference type="AlphaFoldDB" id="A0A382GYU8"/>
<sequence length="43" mass="4712">MKNLMLLPLAVLILAPVNFAEAVTPRKDLVIADLGQPKTNPWV</sequence>
<evidence type="ECO:0000313" key="1">
    <source>
        <dbReference type="EMBL" id="SVB80149.1"/>
    </source>
</evidence>